<accession>A0A2X3VAU2</accession>
<proteinExistence type="predicted"/>
<protein>
    <submittedName>
        <fullName evidence="2">Uncharacterized protein</fullName>
    </submittedName>
</protein>
<keyword evidence="1" id="KW-0175">Coiled coil</keyword>
<evidence type="ECO:0000313" key="3">
    <source>
        <dbReference type="Proteomes" id="UP000249623"/>
    </source>
</evidence>
<reference evidence="2 3" key="1">
    <citation type="submission" date="2018-06" db="EMBL/GenBank/DDBJ databases">
        <authorList>
            <consortium name="Pathogen Informatics"/>
            <person name="Doyle S."/>
        </authorList>
    </citation>
    <scope>NUCLEOTIDE SEQUENCE [LARGE SCALE GENOMIC DNA]</scope>
    <source>
        <strain evidence="2 3">NCTC11085</strain>
    </source>
</reference>
<dbReference type="AlphaFoldDB" id="A0A2X3VAU2"/>
<dbReference type="Proteomes" id="UP000249623">
    <property type="component" value="Chromosome 1"/>
</dbReference>
<evidence type="ECO:0000256" key="1">
    <source>
        <dbReference type="SAM" id="Coils"/>
    </source>
</evidence>
<dbReference type="RefSeq" id="WP_231908374.1">
    <property type="nucleotide sequence ID" value="NZ_CP071430.1"/>
</dbReference>
<sequence length="328" mass="36417">MENNYWSALDKVYKGEALTEAELTAIERYAASYPERVDASVLEYVQQARQVKAEEMKIRGLIDKVDAGKSLTDEETKTLQDYQSNHLDSNLLENVKHALDQNEANKSVENGKQLSKKKAEEETLLQQAQNLLDDARKSDLYQRFIILYKLYPKNVVEKILKNDAIVELINSSKNREGIYKLIKSYSELGDKSLKLGKWTISANSIGKKIDSFNKGLGFLLPTTTIKQTVTEFVKNSNVYKALTKNAWLGKSAKFLGKASTFLTVADIAITYTSSAMQEFSESGHVGKAVAVGALDTIKSIGPLEGATIGSMFGPVGTAVDSVWERLIR</sequence>
<organism evidence="2 3">
    <name type="scientific">Streptococcus sanguinis</name>
    <dbReference type="NCBI Taxonomy" id="1305"/>
    <lineage>
        <taxon>Bacteria</taxon>
        <taxon>Bacillati</taxon>
        <taxon>Bacillota</taxon>
        <taxon>Bacilli</taxon>
        <taxon>Lactobacillales</taxon>
        <taxon>Streptococcaceae</taxon>
        <taxon>Streptococcus</taxon>
    </lineage>
</organism>
<feature type="coiled-coil region" evidence="1">
    <location>
        <begin position="111"/>
        <end position="138"/>
    </location>
</feature>
<evidence type="ECO:0000313" key="2">
    <source>
        <dbReference type="EMBL" id="SQF34585.1"/>
    </source>
</evidence>
<gene>
    <name evidence="2" type="ORF">NCTC11085_00955</name>
</gene>
<name>A0A2X3VAU2_STRSA</name>
<dbReference type="EMBL" id="LS483346">
    <property type="protein sequence ID" value="SQF34585.1"/>
    <property type="molecule type" value="Genomic_DNA"/>
</dbReference>